<sequence length="104" mass="11270">MGDGCQIEGISNETYSLAGHWGLGILIAFYDEFCAAIKEAMAVKDKLSLIMVTTTIGFGSPTKAPSRNIRGSALGAREVDTTRKNLGWPYKSFHVPDDEFAQLA</sequence>
<dbReference type="GO" id="GO:0006098">
    <property type="term" value="P:pentose-phosphate shunt"/>
    <property type="evidence" value="ECO:0007669"/>
    <property type="project" value="TreeGrafter"/>
</dbReference>
<gene>
    <name evidence="2" type="ORF">Nepgr_028641</name>
</gene>
<dbReference type="AlphaFoldDB" id="A0AAD3TCQ4"/>
<dbReference type="Gene3D" id="3.40.50.970">
    <property type="match status" value="2"/>
</dbReference>
<dbReference type="PANTHER" id="PTHR43522">
    <property type="entry name" value="TRANSKETOLASE"/>
    <property type="match status" value="1"/>
</dbReference>
<dbReference type="GO" id="GO:0005829">
    <property type="term" value="C:cytosol"/>
    <property type="evidence" value="ECO:0007669"/>
    <property type="project" value="TreeGrafter"/>
</dbReference>
<organism evidence="2 3">
    <name type="scientific">Nepenthes gracilis</name>
    <name type="common">Slender pitcher plant</name>
    <dbReference type="NCBI Taxonomy" id="150966"/>
    <lineage>
        <taxon>Eukaryota</taxon>
        <taxon>Viridiplantae</taxon>
        <taxon>Streptophyta</taxon>
        <taxon>Embryophyta</taxon>
        <taxon>Tracheophyta</taxon>
        <taxon>Spermatophyta</taxon>
        <taxon>Magnoliopsida</taxon>
        <taxon>eudicotyledons</taxon>
        <taxon>Gunneridae</taxon>
        <taxon>Pentapetalae</taxon>
        <taxon>Caryophyllales</taxon>
        <taxon>Nepenthaceae</taxon>
        <taxon>Nepenthes</taxon>
    </lineage>
</organism>
<accession>A0AAD3TCQ4</accession>
<evidence type="ECO:0000313" key="3">
    <source>
        <dbReference type="Proteomes" id="UP001279734"/>
    </source>
</evidence>
<evidence type="ECO:0000313" key="2">
    <source>
        <dbReference type="EMBL" id="GMH26798.1"/>
    </source>
</evidence>
<feature type="domain" description="Transketolase N-terminal" evidence="1">
    <location>
        <begin position="35"/>
        <end position="101"/>
    </location>
</feature>
<dbReference type="InterPro" id="IPR033247">
    <property type="entry name" value="Transketolase_fam"/>
</dbReference>
<keyword evidence="3" id="KW-1185">Reference proteome</keyword>
<dbReference type="GO" id="GO:0004802">
    <property type="term" value="F:transketolase activity"/>
    <property type="evidence" value="ECO:0007669"/>
    <property type="project" value="TreeGrafter"/>
</dbReference>
<dbReference type="EMBL" id="BSYO01000032">
    <property type="protein sequence ID" value="GMH26798.1"/>
    <property type="molecule type" value="Genomic_DNA"/>
</dbReference>
<dbReference type="Proteomes" id="UP001279734">
    <property type="component" value="Unassembled WGS sequence"/>
</dbReference>
<proteinExistence type="predicted"/>
<dbReference type="SUPFAM" id="SSF52518">
    <property type="entry name" value="Thiamin diphosphate-binding fold (THDP-binding)"/>
    <property type="match status" value="1"/>
</dbReference>
<dbReference type="InterPro" id="IPR005474">
    <property type="entry name" value="Transketolase_N"/>
</dbReference>
<reference evidence="2" key="1">
    <citation type="submission" date="2023-05" db="EMBL/GenBank/DDBJ databases">
        <title>Nepenthes gracilis genome sequencing.</title>
        <authorList>
            <person name="Fukushima K."/>
        </authorList>
    </citation>
    <scope>NUCLEOTIDE SEQUENCE</scope>
    <source>
        <strain evidence="2">SING2019-196</strain>
    </source>
</reference>
<evidence type="ECO:0000259" key="1">
    <source>
        <dbReference type="Pfam" id="PF00456"/>
    </source>
</evidence>
<dbReference type="PANTHER" id="PTHR43522:SF17">
    <property type="entry name" value="TRANSKETOLASE, CHLOROPLASTIC"/>
    <property type="match status" value="1"/>
</dbReference>
<dbReference type="InterPro" id="IPR029061">
    <property type="entry name" value="THDP-binding"/>
</dbReference>
<name>A0AAD3TCQ4_NEPGR</name>
<comment type="caution">
    <text evidence="2">The sequence shown here is derived from an EMBL/GenBank/DDBJ whole genome shotgun (WGS) entry which is preliminary data.</text>
</comment>
<dbReference type="Pfam" id="PF00456">
    <property type="entry name" value="Transketolase_N"/>
    <property type="match status" value="2"/>
</dbReference>
<protein>
    <recommendedName>
        <fullName evidence="1">Transketolase N-terminal domain-containing protein</fullName>
    </recommendedName>
</protein>
<feature type="domain" description="Transketolase N-terminal" evidence="1">
    <location>
        <begin position="1"/>
        <end position="32"/>
    </location>
</feature>